<accession>A0A6T6G227</accession>
<dbReference type="EMBL" id="HBEF01012592">
    <property type="protein sequence ID" value="CAD8335787.1"/>
    <property type="molecule type" value="Transcribed_RNA"/>
</dbReference>
<sequence>MLSAHATPFVPLTYEPVELAIFNDGVPAMVPTDKHEVVHNIPDEAIDEIFPPTAEEAAELEIVEHYVSLMARLDLMEELEEAARNDHTGFLKRWEARRELSGRPRQARHSVSHVDHGKRPSIQRDITDGIVVHDQSHLELENRLRAREYSKSGGLRQGKAAFKTKLQAPHHRRASNTIQQPRK</sequence>
<reference evidence="2" key="1">
    <citation type="submission" date="2021-01" db="EMBL/GenBank/DDBJ databases">
        <authorList>
            <person name="Corre E."/>
            <person name="Pelletier E."/>
            <person name="Niang G."/>
            <person name="Scheremetjew M."/>
            <person name="Finn R."/>
            <person name="Kale V."/>
            <person name="Holt S."/>
            <person name="Cochrane G."/>
            <person name="Meng A."/>
            <person name="Brown T."/>
            <person name="Cohen L."/>
        </authorList>
    </citation>
    <scope>NUCLEOTIDE SEQUENCE</scope>
    <source>
        <strain evidence="2">CCMP3328</strain>
    </source>
</reference>
<dbReference type="AlphaFoldDB" id="A0A6T6G227"/>
<proteinExistence type="predicted"/>
<protein>
    <submittedName>
        <fullName evidence="2">Uncharacterized protein</fullName>
    </submittedName>
</protein>
<evidence type="ECO:0000313" key="3">
    <source>
        <dbReference type="EMBL" id="CAD8335789.1"/>
    </source>
</evidence>
<feature type="region of interest" description="Disordered" evidence="1">
    <location>
        <begin position="101"/>
        <end position="120"/>
    </location>
</feature>
<name>A0A6T6G227_9STRA</name>
<feature type="region of interest" description="Disordered" evidence="1">
    <location>
        <begin position="149"/>
        <end position="183"/>
    </location>
</feature>
<dbReference type="EMBL" id="HBEF01012594">
    <property type="protein sequence ID" value="CAD8335789.1"/>
    <property type="molecule type" value="Transcribed_RNA"/>
</dbReference>
<evidence type="ECO:0000256" key="1">
    <source>
        <dbReference type="SAM" id="MobiDB-lite"/>
    </source>
</evidence>
<gene>
    <name evidence="2" type="ORF">CAUS1442_LOCUS7915</name>
    <name evidence="3" type="ORF">CAUS1442_LOCUS7917</name>
</gene>
<evidence type="ECO:0000313" key="2">
    <source>
        <dbReference type="EMBL" id="CAD8335787.1"/>
    </source>
</evidence>
<organism evidence="2">
    <name type="scientific">Craspedostauros australis</name>
    <dbReference type="NCBI Taxonomy" id="1486917"/>
    <lineage>
        <taxon>Eukaryota</taxon>
        <taxon>Sar</taxon>
        <taxon>Stramenopiles</taxon>
        <taxon>Ochrophyta</taxon>
        <taxon>Bacillariophyta</taxon>
        <taxon>Bacillariophyceae</taxon>
        <taxon>Bacillariophycidae</taxon>
        <taxon>Naviculales</taxon>
        <taxon>Naviculaceae</taxon>
        <taxon>Craspedostauros</taxon>
    </lineage>
</organism>